<name>A0A0C3P9X1_PHLG1</name>
<organism evidence="1 2">
    <name type="scientific">Phlebiopsis gigantea (strain 11061_1 CR5-6)</name>
    <name type="common">White-rot fungus</name>
    <name type="synonym">Peniophora gigantea</name>
    <dbReference type="NCBI Taxonomy" id="745531"/>
    <lineage>
        <taxon>Eukaryota</taxon>
        <taxon>Fungi</taxon>
        <taxon>Dikarya</taxon>
        <taxon>Basidiomycota</taxon>
        <taxon>Agaricomycotina</taxon>
        <taxon>Agaricomycetes</taxon>
        <taxon>Polyporales</taxon>
        <taxon>Phanerochaetaceae</taxon>
        <taxon>Phlebiopsis</taxon>
    </lineage>
</organism>
<dbReference type="HOGENOM" id="CLU_1008693_0_0_1"/>
<evidence type="ECO:0000313" key="2">
    <source>
        <dbReference type="Proteomes" id="UP000053257"/>
    </source>
</evidence>
<dbReference type="EMBL" id="KN840770">
    <property type="protein sequence ID" value="KIP01543.1"/>
    <property type="molecule type" value="Genomic_DNA"/>
</dbReference>
<protein>
    <submittedName>
        <fullName evidence="1">Uncharacterized protein</fullName>
    </submittedName>
</protein>
<evidence type="ECO:0000313" key="1">
    <source>
        <dbReference type="EMBL" id="KIP01543.1"/>
    </source>
</evidence>
<sequence length="276" mass="30873">MDSELQLQKLVLVNVWGIEAYPAVLARFLSSFKSIGYLNVFVDRYITENEFDDSDVPGLEGDIPLPEGTLLGQTISLNAPNAAIFRSLEQCYRPQDLTRLDVHSTALRELCLDLPLDSWDVDRWLYPLRGRRPLPPFKLPVTHTFASSTSMASNHESLEKTVWPELICMLASASSTLRVVCLHAEPVNPDLSVLNHSPQEFDNCNWAALGKKLATFRPLWRIYVVLDAHVGEAPAALASAPAWTEATERLESAMPSEVRAKLVFGAWRKDRLFGAK</sequence>
<proteinExistence type="predicted"/>
<reference evidence="1 2" key="1">
    <citation type="journal article" date="2014" name="PLoS Genet.">
        <title>Analysis of the Phlebiopsis gigantea genome, transcriptome and secretome provides insight into its pioneer colonization strategies of wood.</title>
        <authorList>
            <person name="Hori C."/>
            <person name="Ishida T."/>
            <person name="Igarashi K."/>
            <person name="Samejima M."/>
            <person name="Suzuki H."/>
            <person name="Master E."/>
            <person name="Ferreira P."/>
            <person name="Ruiz-Duenas F.J."/>
            <person name="Held B."/>
            <person name="Canessa P."/>
            <person name="Larrondo L.F."/>
            <person name="Schmoll M."/>
            <person name="Druzhinina I.S."/>
            <person name="Kubicek C.P."/>
            <person name="Gaskell J.A."/>
            <person name="Kersten P."/>
            <person name="St John F."/>
            <person name="Glasner J."/>
            <person name="Sabat G."/>
            <person name="Splinter BonDurant S."/>
            <person name="Syed K."/>
            <person name="Yadav J."/>
            <person name="Mgbeahuruike A.C."/>
            <person name="Kovalchuk A."/>
            <person name="Asiegbu F.O."/>
            <person name="Lackner G."/>
            <person name="Hoffmeister D."/>
            <person name="Rencoret J."/>
            <person name="Gutierrez A."/>
            <person name="Sun H."/>
            <person name="Lindquist E."/>
            <person name="Barry K."/>
            <person name="Riley R."/>
            <person name="Grigoriev I.V."/>
            <person name="Henrissat B."/>
            <person name="Kues U."/>
            <person name="Berka R.M."/>
            <person name="Martinez A.T."/>
            <person name="Covert S.F."/>
            <person name="Blanchette R.A."/>
            <person name="Cullen D."/>
        </authorList>
    </citation>
    <scope>NUCLEOTIDE SEQUENCE [LARGE SCALE GENOMIC DNA]</scope>
    <source>
        <strain evidence="1 2">11061_1 CR5-6</strain>
    </source>
</reference>
<keyword evidence="2" id="KW-1185">Reference proteome</keyword>
<gene>
    <name evidence="1" type="ORF">PHLGIDRAFT_123261</name>
</gene>
<dbReference type="AlphaFoldDB" id="A0A0C3P9X1"/>
<accession>A0A0C3P9X1</accession>
<dbReference type="Proteomes" id="UP000053257">
    <property type="component" value="Unassembled WGS sequence"/>
</dbReference>